<protein>
    <submittedName>
        <fullName evidence="2">Uncharacterized protein LOC111350257</fullName>
    </submittedName>
</protein>
<dbReference type="KEGG" id="sliu:111350257"/>
<sequence length="122" mass="14660">MNITRLHMTKQLLRYAVLVKNVQRMIPNSDYYSTMTLDAFVNEIFERHKKVKFQRSDLVEANTQAMAFSIMALKDFKEDGVVRLLQTLLKYEMMKEYVDVLQVLFNFKLKGYSRLYRDYKKL</sequence>
<dbReference type="OrthoDB" id="6763801at2759"/>
<evidence type="ECO:0000313" key="1">
    <source>
        <dbReference type="Proteomes" id="UP000301870"/>
    </source>
</evidence>
<proteinExistence type="predicted"/>
<dbReference type="GeneID" id="111350257"/>
<dbReference type="Proteomes" id="UP000301870">
    <property type="component" value="Chromosome 1"/>
</dbReference>
<keyword evidence="1" id="KW-1185">Reference proteome</keyword>
<organism evidence="1 2">
    <name type="scientific">Spodoptera litura</name>
    <name type="common">Asian cotton leafworm</name>
    <dbReference type="NCBI Taxonomy" id="69820"/>
    <lineage>
        <taxon>Eukaryota</taxon>
        <taxon>Metazoa</taxon>
        <taxon>Ecdysozoa</taxon>
        <taxon>Arthropoda</taxon>
        <taxon>Hexapoda</taxon>
        <taxon>Insecta</taxon>
        <taxon>Pterygota</taxon>
        <taxon>Neoptera</taxon>
        <taxon>Endopterygota</taxon>
        <taxon>Lepidoptera</taxon>
        <taxon>Glossata</taxon>
        <taxon>Ditrysia</taxon>
        <taxon>Noctuoidea</taxon>
        <taxon>Noctuidae</taxon>
        <taxon>Amphipyrinae</taxon>
        <taxon>Spodoptera</taxon>
    </lineage>
</organism>
<dbReference type="RefSeq" id="XP_022817505.1">
    <property type="nucleotide sequence ID" value="XM_022961737.1"/>
</dbReference>
<dbReference type="AlphaFoldDB" id="A0A9J7INH9"/>
<accession>A0A9J7INH9</accession>
<name>A0A9J7INH9_SPOLT</name>
<reference evidence="2" key="1">
    <citation type="submission" date="2025-08" db="UniProtKB">
        <authorList>
            <consortium name="RefSeq"/>
        </authorList>
    </citation>
    <scope>IDENTIFICATION</scope>
    <source>
        <strain evidence="2">Ishihara</strain>
        <tissue evidence="2">Whole body</tissue>
    </source>
</reference>
<evidence type="ECO:0000313" key="2">
    <source>
        <dbReference type="RefSeq" id="XP_022817505.1"/>
    </source>
</evidence>
<gene>
    <name evidence="2" type="primary">LOC111350257</name>
</gene>